<evidence type="ECO:0000256" key="1">
    <source>
        <dbReference type="SAM" id="Coils"/>
    </source>
</evidence>
<evidence type="ECO:0000256" key="2">
    <source>
        <dbReference type="SAM" id="Phobius"/>
    </source>
</evidence>
<dbReference type="Proteomes" id="UP001382455">
    <property type="component" value="Unassembled WGS sequence"/>
</dbReference>
<dbReference type="InterPro" id="IPR007813">
    <property type="entry name" value="PilN"/>
</dbReference>
<keyword evidence="1" id="KW-0175">Coiled coil</keyword>
<evidence type="ECO:0000313" key="3">
    <source>
        <dbReference type="EMBL" id="MEI4548373.1"/>
    </source>
</evidence>
<name>A0ABU8EN41_9GAMM</name>
<keyword evidence="2" id="KW-0472">Membrane</keyword>
<evidence type="ECO:0000313" key="4">
    <source>
        <dbReference type="Proteomes" id="UP001382455"/>
    </source>
</evidence>
<comment type="caution">
    <text evidence="3">The sequence shown here is derived from an EMBL/GenBank/DDBJ whole genome shotgun (WGS) entry which is preliminary data.</text>
</comment>
<organism evidence="3 4">
    <name type="scientific">Pseudoalteromonas spongiae</name>
    <dbReference type="NCBI Taxonomy" id="298657"/>
    <lineage>
        <taxon>Bacteria</taxon>
        <taxon>Pseudomonadati</taxon>
        <taxon>Pseudomonadota</taxon>
        <taxon>Gammaproteobacteria</taxon>
        <taxon>Alteromonadales</taxon>
        <taxon>Pseudoalteromonadaceae</taxon>
        <taxon>Pseudoalteromonas</taxon>
    </lineage>
</organism>
<proteinExistence type="predicted"/>
<protein>
    <submittedName>
        <fullName evidence="3">PilN domain-containing protein</fullName>
    </submittedName>
</protein>
<accession>A0ABU8EN41</accession>
<feature type="transmembrane region" description="Helical" evidence="2">
    <location>
        <begin position="21"/>
        <end position="43"/>
    </location>
</feature>
<keyword evidence="2" id="KW-0812">Transmembrane</keyword>
<dbReference type="EMBL" id="JBAWKS010000001">
    <property type="protein sequence ID" value="MEI4548373.1"/>
    <property type="molecule type" value="Genomic_DNA"/>
</dbReference>
<sequence>MKTRINLYLDELKPKREFFSLNNIVMCWGALIIVLVLVSVLFARFEHTSKQQLLSLQSKLDRTKAELTQVQRELERKQDKSPVLRRIDKKKHDMLEMQKLLQFMQAKSTQAEFDYAQVMVDLASNTHSEIWLKSFHFVGNDIQLVGEATHGSAIPEWLNGLKRSEYFEAKTFSLLEFDKQETGVEFQIATQYSGQGVQ</sequence>
<keyword evidence="2" id="KW-1133">Transmembrane helix</keyword>
<gene>
    <name evidence="3" type="ORF">WAE96_01460</name>
</gene>
<reference evidence="3 4" key="1">
    <citation type="submission" date="2023-12" db="EMBL/GenBank/DDBJ databases">
        <title>Friends and Foes: Symbiotic and Algicidal bacterial influence on Karenia brevis blooms.</title>
        <authorList>
            <person name="Fei C."/>
            <person name="Mohamed A.R."/>
            <person name="Booker A."/>
            <person name="Arshad M."/>
            <person name="Klass S."/>
            <person name="Ahn S."/>
            <person name="Gilbert P.M."/>
            <person name="Heil C.A."/>
            <person name="Martinez J.M."/>
            <person name="Amin S.A."/>
        </authorList>
    </citation>
    <scope>NUCLEOTIDE SEQUENCE [LARGE SCALE GENOMIC DNA]</scope>
    <source>
        <strain evidence="3 4">CE15</strain>
    </source>
</reference>
<dbReference type="RefSeq" id="WP_336434354.1">
    <property type="nucleotide sequence ID" value="NZ_JBAWKS010000001.1"/>
</dbReference>
<feature type="coiled-coil region" evidence="1">
    <location>
        <begin position="53"/>
        <end position="80"/>
    </location>
</feature>
<keyword evidence="4" id="KW-1185">Reference proteome</keyword>
<dbReference type="Pfam" id="PF05137">
    <property type="entry name" value="PilN"/>
    <property type="match status" value="1"/>
</dbReference>